<keyword evidence="2" id="KW-0677">Repeat</keyword>
<evidence type="ECO:0000256" key="1">
    <source>
        <dbReference type="ARBA" id="ARBA00022574"/>
    </source>
</evidence>
<dbReference type="InterPro" id="IPR036322">
    <property type="entry name" value="WD40_repeat_dom_sf"/>
</dbReference>
<dbReference type="PANTHER" id="PTHR44472:SF1">
    <property type="entry name" value="DDB1 AND CUL4 ASSOCIATED FACTOR 4"/>
    <property type="match status" value="1"/>
</dbReference>
<comment type="caution">
    <text evidence="4">The sequence shown here is derived from an EMBL/GenBank/DDBJ whole genome shotgun (WGS) entry which is preliminary data.</text>
</comment>
<evidence type="ECO:0000256" key="2">
    <source>
        <dbReference type="ARBA" id="ARBA00022737"/>
    </source>
</evidence>
<feature type="compositionally biased region" description="Basic residues" evidence="3">
    <location>
        <begin position="114"/>
        <end position="126"/>
    </location>
</feature>
<keyword evidence="5" id="KW-1185">Reference proteome</keyword>
<keyword evidence="1" id="KW-0853">WD repeat</keyword>
<dbReference type="Proteomes" id="UP000660729">
    <property type="component" value="Unassembled WGS sequence"/>
</dbReference>
<proteinExistence type="predicted"/>
<evidence type="ECO:0000313" key="5">
    <source>
        <dbReference type="Proteomes" id="UP000660729"/>
    </source>
</evidence>
<dbReference type="PANTHER" id="PTHR44472">
    <property type="entry name" value="DDB1- AND CUL4-ASSOCIATED FACTOR 4-RELATED"/>
    <property type="match status" value="1"/>
</dbReference>
<feature type="non-terminal residue" evidence="4">
    <location>
        <position position="1"/>
    </location>
</feature>
<protein>
    <submittedName>
        <fullName evidence="4">Uncharacterized protein</fullName>
    </submittedName>
</protein>
<evidence type="ECO:0000313" key="4">
    <source>
        <dbReference type="EMBL" id="KAF7195651.1"/>
    </source>
</evidence>
<dbReference type="SUPFAM" id="SSF50978">
    <property type="entry name" value="WD40 repeat-like"/>
    <property type="match status" value="1"/>
</dbReference>
<dbReference type="AlphaFoldDB" id="A0A8H6RSW7"/>
<feature type="region of interest" description="Disordered" evidence="3">
    <location>
        <begin position="97"/>
        <end position="126"/>
    </location>
</feature>
<dbReference type="EMBL" id="JABCIY010000038">
    <property type="protein sequence ID" value="KAF7195651.1"/>
    <property type="molecule type" value="Genomic_DNA"/>
</dbReference>
<dbReference type="InterPro" id="IPR052254">
    <property type="entry name" value="CUL4-DDB1_E3_ligase_receptor"/>
</dbReference>
<gene>
    <name evidence="4" type="ORF">HII31_02969</name>
</gene>
<organism evidence="4 5">
    <name type="scientific">Pseudocercospora fuligena</name>
    <dbReference type="NCBI Taxonomy" id="685502"/>
    <lineage>
        <taxon>Eukaryota</taxon>
        <taxon>Fungi</taxon>
        <taxon>Dikarya</taxon>
        <taxon>Ascomycota</taxon>
        <taxon>Pezizomycotina</taxon>
        <taxon>Dothideomycetes</taxon>
        <taxon>Dothideomycetidae</taxon>
        <taxon>Mycosphaerellales</taxon>
        <taxon>Mycosphaerellaceae</taxon>
        <taxon>Pseudocercospora</taxon>
    </lineage>
</organism>
<accession>A0A8H6RSW7</accession>
<reference evidence="4" key="1">
    <citation type="submission" date="2020-04" db="EMBL/GenBank/DDBJ databases">
        <title>Draft genome resource of the tomato pathogen Pseudocercospora fuligena.</title>
        <authorList>
            <person name="Zaccaron A."/>
        </authorList>
    </citation>
    <scope>NUCLEOTIDE SEQUENCE</scope>
    <source>
        <strain evidence="4">PF001</strain>
    </source>
</reference>
<dbReference type="InterPro" id="IPR015943">
    <property type="entry name" value="WD40/YVTN_repeat-like_dom_sf"/>
</dbReference>
<evidence type="ECO:0000256" key="3">
    <source>
        <dbReference type="SAM" id="MobiDB-lite"/>
    </source>
</evidence>
<dbReference type="GO" id="GO:0080008">
    <property type="term" value="C:Cul4-RING E3 ubiquitin ligase complex"/>
    <property type="evidence" value="ECO:0007669"/>
    <property type="project" value="TreeGrafter"/>
</dbReference>
<dbReference type="Gene3D" id="2.130.10.10">
    <property type="entry name" value="YVTN repeat-like/Quinoprotein amine dehydrogenase"/>
    <property type="match status" value="1"/>
</dbReference>
<sequence length="468" mass="53151">MTCHFSSSYRALAASRGFCKGPIEEFPLALNHHRPSHNDYHNFEVIASKELERKESLAYESLGGGKMNRGNIPGFYWDADRKKYFKIQASHKVPADANYSQSNVTREKNQVRDAKRRKIAQQKSIKGRVHRKLERSQILATCSLQRELGNKIDHYRHEAIVESWTLKRVRYEPAIDRSSDTTISVLDEQYLPQSRNSATLVETSTSRTSFLLCQDISGRYGARPFPLRGRAVAVEAIDVEMGEHKVALAGTGAISVYSLDPKAQMCDLQLDECEVFTIDWLSRSTLAYGALEETKNNRHCVKLWDIRSQGQASRLKKSRRITGLSSIDESGRNLLVSSNVSIDLHDLRMTKSWKENPLLSIPHTSIGPQLNYDIWRPSSKLIAAADQYNNRVQIYSLGTGKHVKELSTESKSTHYPLGKIRWQEDVNGSPELRAGHGGFINTWAWHGESENDWSKKQFDGPRRIISHV</sequence>
<dbReference type="OrthoDB" id="128867at2759"/>
<name>A0A8H6RSW7_9PEZI</name>